<comment type="caution">
    <text evidence="2">The sequence shown here is derived from an EMBL/GenBank/DDBJ whole genome shotgun (WGS) entry which is preliminary data.</text>
</comment>
<organism evidence="2 3">
    <name type="scientific">Kribbella hippodromi</name>
    <dbReference type="NCBI Taxonomy" id="434347"/>
    <lineage>
        <taxon>Bacteria</taxon>
        <taxon>Bacillati</taxon>
        <taxon>Actinomycetota</taxon>
        <taxon>Actinomycetes</taxon>
        <taxon>Propionibacteriales</taxon>
        <taxon>Kribbellaceae</taxon>
        <taxon>Kribbella</taxon>
    </lineage>
</organism>
<reference evidence="3" key="1">
    <citation type="journal article" date="2019" name="Int. J. Syst. Evol. Microbiol.">
        <title>The Global Catalogue of Microorganisms (GCM) 10K type strain sequencing project: providing services to taxonomists for standard genome sequencing and annotation.</title>
        <authorList>
            <consortium name="The Broad Institute Genomics Platform"/>
            <consortium name="The Broad Institute Genome Sequencing Center for Infectious Disease"/>
            <person name="Wu L."/>
            <person name="Ma J."/>
        </authorList>
    </citation>
    <scope>NUCLEOTIDE SEQUENCE [LARGE SCALE GENOMIC DNA]</scope>
    <source>
        <strain evidence="3">JCM 15572</strain>
    </source>
</reference>
<dbReference type="Pfam" id="PF13460">
    <property type="entry name" value="NAD_binding_10"/>
    <property type="match status" value="1"/>
</dbReference>
<dbReference type="EMBL" id="BAAAPH010000001">
    <property type="protein sequence ID" value="GAA1549053.1"/>
    <property type="molecule type" value="Genomic_DNA"/>
</dbReference>
<dbReference type="InterPro" id="IPR016040">
    <property type="entry name" value="NAD(P)-bd_dom"/>
</dbReference>
<dbReference type="RefSeq" id="WP_344231331.1">
    <property type="nucleotide sequence ID" value="NZ_BAAAPH010000001.1"/>
</dbReference>
<keyword evidence="3" id="KW-1185">Reference proteome</keyword>
<accession>A0ABP4MR56</accession>
<sequence length="232" mass="24354">MFTNLEGLTMKLVVFGASGRIGTELVRQAVAAGHTVTAVVRAGSSLQVALPELRLVAAQAGVPGGQVEVVTADVLDPAAIAPVLAGHDAVLSALGPRTSGPSDLLTESARSTLRAMDETGVRRFLVVSVAGIHTKGDDPFTKYVVKPILGRFLRESFADARRMEELVTASTADWTIVCPPRLTNGAGKGRIRSNPDGTVRGGFTITRADVATYMLDVVADAELHRKTVVIAN</sequence>
<evidence type="ECO:0000313" key="3">
    <source>
        <dbReference type="Proteomes" id="UP001501705"/>
    </source>
</evidence>
<dbReference type="PANTHER" id="PTHR43355">
    <property type="entry name" value="FLAVIN REDUCTASE (NADPH)"/>
    <property type="match status" value="1"/>
</dbReference>
<dbReference type="PANTHER" id="PTHR43355:SF2">
    <property type="entry name" value="FLAVIN REDUCTASE (NADPH)"/>
    <property type="match status" value="1"/>
</dbReference>
<gene>
    <name evidence="2" type="ORF">GCM10009804_01710</name>
</gene>
<proteinExistence type="predicted"/>
<name>A0ABP4MR56_9ACTN</name>
<dbReference type="InterPro" id="IPR051606">
    <property type="entry name" value="Polyketide_Oxido-like"/>
</dbReference>
<evidence type="ECO:0000313" key="2">
    <source>
        <dbReference type="EMBL" id="GAA1549053.1"/>
    </source>
</evidence>
<protein>
    <submittedName>
        <fullName evidence="2">NAD(P)H-binding protein</fullName>
    </submittedName>
</protein>
<dbReference type="SUPFAM" id="SSF51735">
    <property type="entry name" value="NAD(P)-binding Rossmann-fold domains"/>
    <property type="match status" value="1"/>
</dbReference>
<dbReference type="Gene3D" id="3.40.50.720">
    <property type="entry name" value="NAD(P)-binding Rossmann-like Domain"/>
    <property type="match status" value="1"/>
</dbReference>
<evidence type="ECO:0000259" key="1">
    <source>
        <dbReference type="Pfam" id="PF13460"/>
    </source>
</evidence>
<feature type="domain" description="NAD(P)-binding" evidence="1">
    <location>
        <begin position="16"/>
        <end position="220"/>
    </location>
</feature>
<dbReference type="Proteomes" id="UP001501705">
    <property type="component" value="Unassembled WGS sequence"/>
</dbReference>
<dbReference type="InterPro" id="IPR036291">
    <property type="entry name" value="NAD(P)-bd_dom_sf"/>
</dbReference>